<dbReference type="Gene3D" id="3.30.1230.10">
    <property type="entry name" value="YlxR-like"/>
    <property type="match status" value="1"/>
</dbReference>
<dbReference type="InterPro" id="IPR037465">
    <property type="entry name" value="YlxR"/>
</dbReference>
<dbReference type="Proteomes" id="UP001501747">
    <property type="component" value="Unassembled WGS sequence"/>
</dbReference>
<proteinExistence type="predicted"/>
<evidence type="ECO:0000259" key="2">
    <source>
        <dbReference type="Pfam" id="PF04296"/>
    </source>
</evidence>
<feature type="region of interest" description="Disordered" evidence="1">
    <location>
        <begin position="86"/>
        <end position="110"/>
    </location>
</feature>
<gene>
    <name evidence="3" type="ORF">GCM10022247_59430</name>
</gene>
<feature type="domain" description="YlxR" evidence="2">
    <location>
        <begin position="7"/>
        <end position="68"/>
    </location>
</feature>
<dbReference type="CDD" id="cd00279">
    <property type="entry name" value="YlxR"/>
    <property type="match status" value="1"/>
</dbReference>
<dbReference type="Pfam" id="PF04296">
    <property type="entry name" value="YlxR"/>
    <property type="match status" value="1"/>
</dbReference>
<evidence type="ECO:0000313" key="4">
    <source>
        <dbReference type="Proteomes" id="UP001501747"/>
    </source>
</evidence>
<dbReference type="InterPro" id="IPR035931">
    <property type="entry name" value="YlxR-like_sf"/>
</dbReference>
<dbReference type="InterPro" id="IPR007393">
    <property type="entry name" value="YlxR_dom"/>
</dbReference>
<sequence length="110" mass="11937">MRTSAVRTCVGCRTRALAAELLRVVVSGDSVVPDPRRRLPGRGAWLHPDPECLRLAERRRAFPRALRFAGPLDTAPIGSHLAKVARLSTDEGTSPSCNAKEAGRPIMNQP</sequence>
<dbReference type="RefSeq" id="WP_344881922.1">
    <property type="nucleotide sequence ID" value="NZ_BAABAL010000019.1"/>
</dbReference>
<reference evidence="4" key="1">
    <citation type="journal article" date="2019" name="Int. J. Syst. Evol. Microbiol.">
        <title>The Global Catalogue of Microorganisms (GCM) 10K type strain sequencing project: providing services to taxonomists for standard genome sequencing and annotation.</title>
        <authorList>
            <consortium name="The Broad Institute Genomics Platform"/>
            <consortium name="The Broad Institute Genome Sequencing Center for Infectious Disease"/>
            <person name="Wu L."/>
            <person name="Ma J."/>
        </authorList>
    </citation>
    <scope>NUCLEOTIDE SEQUENCE [LARGE SCALE GENOMIC DNA]</scope>
    <source>
        <strain evidence="4">JCM 17342</strain>
    </source>
</reference>
<comment type="caution">
    <text evidence="3">The sequence shown here is derived from an EMBL/GenBank/DDBJ whole genome shotgun (WGS) entry which is preliminary data.</text>
</comment>
<organism evidence="3 4">
    <name type="scientific">Allokutzneria multivorans</name>
    <dbReference type="NCBI Taxonomy" id="1142134"/>
    <lineage>
        <taxon>Bacteria</taxon>
        <taxon>Bacillati</taxon>
        <taxon>Actinomycetota</taxon>
        <taxon>Actinomycetes</taxon>
        <taxon>Pseudonocardiales</taxon>
        <taxon>Pseudonocardiaceae</taxon>
        <taxon>Allokutzneria</taxon>
    </lineage>
</organism>
<protein>
    <submittedName>
        <fullName evidence="3">YlxR family protein</fullName>
    </submittedName>
</protein>
<dbReference type="SUPFAM" id="SSF64376">
    <property type="entry name" value="YlxR-like"/>
    <property type="match status" value="1"/>
</dbReference>
<dbReference type="EMBL" id="BAABAL010000019">
    <property type="protein sequence ID" value="GAA4026685.1"/>
    <property type="molecule type" value="Genomic_DNA"/>
</dbReference>
<accession>A0ABP7TIU6</accession>
<name>A0ABP7TIU6_9PSEU</name>
<keyword evidence="4" id="KW-1185">Reference proteome</keyword>
<evidence type="ECO:0000313" key="3">
    <source>
        <dbReference type="EMBL" id="GAA4026685.1"/>
    </source>
</evidence>
<dbReference type="PANTHER" id="PTHR34215:SF1">
    <property type="entry name" value="YLXR DOMAIN-CONTAINING PROTEIN"/>
    <property type="match status" value="1"/>
</dbReference>
<dbReference type="PANTHER" id="PTHR34215">
    <property type="entry name" value="BLL0784 PROTEIN"/>
    <property type="match status" value="1"/>
</dbReference>
<evidence type="ECO:0000256" key="1">
    <source>
        <dbReference type="SAM" id="MobiDB-lite"/>
    </source>
</evidence>